<dbReference type="PROSITE" id="PS50022">
    <property type="entry name" value="FA58C_3"/>
    <property type="match status" value="1"/>
</dbReference>
<dbReference type="InterPro" id="IPR039448">
    <property type="entry name" value="Beta_helix"/>
</dbReference>
<accession>A0ABW3DCJ0</accession>
<dbReference type="SUPFAM" id="SSF81296">
    <property type="entry name" value="E set domains"/>
    <property type="match status" value="2"/>
</dbReference>
<dbReference type="Gene3D" id="2.60.40.10">
    <property type="entry name" value="Immunoglobulins"/>
    <property type="match status" value="2"/>
</dbReference>
<organism evidence="6 7">
    <name type="scientific">Paenibacillus residui</name>
    <dbReference type="NCBI Taxonomy" id="629724"/>
    <lineage>
        <taxon>Bacteria</taxon>
        <taxon>Bacillati</taxon>
        <taxon>Bacillota</taxon>
        <taxon>Bacilli</taxon>
        <taxon>Bacillales</taxon>
        <taxon>Paenibacillaceae</taxon>
        <taxon>Paenibacillus</taxon>
    </lineage>
</organism>
<keyword evidence="2" id="KW-0136">Cellulose degradation</keyword>
<evidence type="ECO:0000256" key="4">
    <source>
        <dbReference type="ARBA" id="ARBA00023326"/>
    </source>
</evidence>
<dbReference type="RefSeq" id="WP_379288832.1">
    <property type="nucleotide sequence ID" value="NZ_JBHTIU010000041.1"/>
</dbReference>
<dbReference type="Gene3D" id="2.160.20.10">
    <property type="entry name" value="Single-stranded right-handed beta-helix, Pectin lyase-like"/>
    <property type="match status" value="2"/>
</dbReference>
<dbReference type="Pfam" id="PF00754">
    <property type="entry name" value="F5_F8_type_C"/>
    <property type="match status" value="1"/>
</dbReference>
<dbReference type="Proteomes" id="UP001597120">
    <property type="component" value="Unassembled WGS sequence"/>
</dbReference>
<dbReference type="EMBL" id="JBHTIU010000041">
    <property type="protein sequence ID" value="MFD0870246.1"/>
    <property type="molecule type" value="Genomic_DNA"/>
</dbReference>
<keyword evidence="4" id="KW-0624">Polysaccharide degradation</keyword>
<evidence type="ECO:0000256" key="2">
    <source>
        <dbReference type="ARBA" id="ARBA00023001"/>
    </source>
</evidence>
<dbReference type="Gene3D" id="2.60.120.260">
    <property type="entry name" value="Galactose-binding domain-like"/>
    <property type="match status" value="1"/>
</dbReference>
<feature type="domain" description="F5/8 type C" evidence="5">
    <location>
        <begin position="852"/>
        <end position="992"/>
    </location>
</feature>
<comment type="caution">
    <text evidence="6">The sequence shown here is derived from an EMBL/GenBank/DDBJ whole genome shotgun (WGS) entry which is preliminary data.</text>
</comment>
<dbReference type="InterPro" id="IPR011050">
    <property type="entry name" value="Pectin_lyase_fold/virulence"/>
</dbReference>
<keyword evidence="1" id="KW-0732">Signal</keyword>
<dbReference type="InterPro" id="IPR005102">
    <property type="entry name" value="Carbo-bd_X2"/>
</dbReference>
<dbReference type="SMART" id="SM00710">
    <property type="entry name" value="PbH1"/>
    <property type="match status" value="6"/>
</dbReference>
<dbReference type="InterPro" id="IPR013783">
    <property type="entry name" value="Ig-like_fold"/>
</dbReference>
<dbReference type="InterPro" id="IPR006626">
    <property type="entry name" value="PbH1"/>
</dbReference>
<evidence type="ECO:0000259" key="5">
    <source>
        <dbReference type="PROSITE" id="PS50022"/>
    </source>
</evidence>
<reference evidence="7" key="1">
    <citation type="journal article" date="2019" name="Int. J. Syst. Evol. Microbiol.">
        <title>The Global Catalogue of Microorganisms (GCM) 10K type strain sequencing project: providing services to taxonomists for standard genome sequencing and annotation.</title>
        <authorList>
            <consortium name="The Broad Institute Genomics Platform"/>
            <consortium name="The Broad Institute Genome Sequencing Center for Infectious Disease"/>
            <person name="Wu L."/>
            <person name="Ma J."/>
        </authorList>
    </citation>
    <scope>NUCLEOTIDE SEQUENCE [LARGE SCALE GENOMIC DNA]</scope>
    <source>
        <strain evidence="7">CCUG 57263</strain>
    </source>
</reference>
<name>A0ABW3DCJ0_9BACL</name>
<sequence>MKDKLLLKGLVLFTALCAIFVVSGPGESALAKDHAAVRFFVAKDGKDANDGSIGHPFATLEKARDAVRALKSGEGLPAGGVEIVIREGVYRFTHTFQLDERDSGASGAPIVYKAYEGEKVIFTGGDTLDAARFKPVTDAAVLERIPQGAREHVLQLDLQSIGITDYGVLGNNLDVAPELFINGNVMGLARWPNHGFTQVDQVLVKPDEANPGYTFTYKDQIPNPWINNSDVWMLGYWGNDWFANDLHIKSIDFERKTIETDNTSSYAMKADQRFYFYNILELLDAPGEWYLDRETGILYLYPPTPLGEGKVQLSLMKDSLIRMDQTSNIVFSGLNMEVSRGNGIEITGGENNRIEYSEISKMGGYAVRVYGGKNNGVYGSLIYSMGNGGIRLDGGDFETLTPAENYAVNNDISNYSRIKLTYTPAVELNGVGNRVAYNNLHNAPHFAIQFRGNDHVIEYNDIFDVVKETADASAIYSGRSFVWRGNIIRYNYFHDMVASQLRVSTAAIYLDDYMSGVEMRGNVFHNIGKQAFKLANGRENVVVNNIVLDSGTFIAFMNRGYKPGEKNYESLMSKFNQVPYQGEIWSARYPTLPNILEDDPLLPKRNVVRNNVYVNTGDITGDSRNMEMGTFENNIAYADKEGLGFVDPANGNFGLRDDSPIYAQLPEFEKIPFDEIGVIGDGLPPAHAEISTPFVEYPQNNGDQTIRMRLYGHNLVSIANGTHKLTEGRDYIVSGETAVLTKAYLSSLPVGEYALKFSYSQGNDAFLSLSVMPPKKAELEVSAIIYPRNSGDRVIPMKLNGNTLIAIQGENGELTEGIDYIDNGPAVTLKQEYLASLPLGLHTLTFEFSSGSVELTVEIRNENLAANRSYFASSVWNESYGAAKAFDSNAGSRWSAGRGETADQFLGIDFGEDVTYNMVIIKEIDYPRVNSYVLQYSEDGINYIDIPGTEGTTIGQSKTIEFAPVTSSYFRLWMNSTTEKEPTINEIEIYHSVQPPEPEILEASVEIHPRTLNLKSQGGANSMTVYVELPSSHEVSMIDPSSVSLNIGGVSIAAQAHPIEIGDRDRNGVRDLMLKFDRQKVIATLGETEGEAEMVLNGQLQDGTRFTGRDTIRVKK</sequence>
<proteinExistence type="predicted"/>
<keyword evidence="7" id="KW-1185">Reference proteome</keyword>
<dbReference type="PANTHER" id="PTHR36453">
    <property type="entry name" value="SECRETED PROTEIN-RELATED"/>
    <property type="match status" value="1"/>
</dbReference>
<evidence type="ECO:0000313" key="7">
    <source>
        <dbReference type="Proteomes" id="UP001597120"/>
    </source>
</evidence>
<gene>
    <name evidence="6" type="ORF">ACFQ03_13875</name>
</gene>
<keyword evidence="3" id="KW-0119">Carbohydrate metabolism</keyword>
<evidence type="ECO:0000256" key="3">
    <source>
        <dbReference type="ARBA" id="ARBA00023277"/>
    </source>
</evidence>
<dbReference type="InterPro" id="IPR012334">
    <property type="entry name" value="Pectin_lyas_fold"/>
</dbReference>
<dbReference type="InterPro" id="IPR008979">
    <property type="entry name" value="Galactose-bd-like_sf"/>
</dbReference>
<dbReference type="Pfam" id="PF13229">
    <property type="entry name" value="Beta_helix"/>
    <property type="match status" value="2"/>
</dbReference>
<dbReference type="SUPFAM" id="SSF49785">
    <property type="entry name" value="Galactose-binding domain-like"/>
    <property type="match status" value="1"/>
</dbReference>
<dbReference type="InterPro" id="IPR000421">
    <property type="entry name" value="FA58C"/>
</dbReference>
<protein>
    <submittedName>
        <fullName evidence="6">X2-like carbohydrate binding domain-containing protein</fullName>
    </submittedName>
</protein>
<dbReference type="PANTHER" id="PTHR36453:SF1">
    <property type="entry name" value="RIGHT HANDED BETA HELIX DOMAIN-CONTAINING PROTEIN"/>
    <property type="match status" value="1"/>
</dbReference>
<dbReference type="SUPFAM" id="SSF51126">
    <property type="entry name" value="Pectin lyase-like"/>
    <property type="match status" value="1"/>
</dbReference>
<dbReference type="Pfam" id="PF03442">
    <property type="entry name" value="CBM_X2"/>
    <property type="match status" value="2"/>
</dbReference>
<dbReference type="InterPro" id="IPR014756">
    <property type="entry name" value="Ig_E-set"/>
</dbReference>
<evidence type="ECO:0000256" key="1">
    <source>
        <dbReference type="ARBA" id="ARBA00022729"/>
    </source>
</evidence>
<evidence type="ECO:0000313" key="6">
    <source>
        <dbReference type="EMBL" id="MFD0870246.1"/>
    </source>
</evidence>